<feature type="coiled-coil region" evidence="1">
    <location>
        <begin position="318"/>
        <end position="345"/>
    </location>
</feature>
<organism evidence="2">
    <name type="scientific">Noctiluca scintillans</name>
    <name type="common">Sea sparkle</name>
    <name type="synonym">Red tide dinoflagellate</name>
    <dbReference type="NCBI Taxonomy" id="2966"/>
    <lineage>
        <taxon>Eukaryota</taxon>
        <taxon>Sar</taxon>
        <taxon>Alveolata</taxon>
        <taxon>Dinophyceae</taxon>
        <taxon>Noctilucales</taxon>
        <taxon>Noctilucaceae</taxon>
        <taxon>Noctiluca</taxon>
    </lineage>
</organism>
<proteinExistence type="predicted"/>
<keyword evidence="1" id="KW-0175">Coiled coil</keyword>
<gene>
    <name evidence="2" type="ORF">NSCI0253_LOCUS6061</name>
</gene>
<feature type="coiled-coil region" evidence="1">
    <location>
        <begin position="1424"/>
        <end position="1458"/>
    </location>
</feature>
<sequence>MKEVYTVYTTGTDKDEVVIRTLVGEYTEKGMNHGRKVYQKRPEISSGDNVEVLIYYWDNRDGPAFEGWWFGNKLGGTQVWAHSKDSGLSPPQSGWKIPWDGAVRSTLSVSSHLALQQQKAAEEVKDLANEIAITEQNARNTLQQARNHAGDYTNKDGLLLAEQTLAPQVHALTEAQKRLGEAQHFGSGQTANIIRQLVTQLQRVQGAVTTDLANFRATQTKLDLDEKNRQLDEKDTVKFNELMPEVREKTHMAEDQAEKTCITAEMITSAADDFDEVQDAVEKTEAAAKIAQYSISDARVCINSKMVDIRKFESERVQAHAEAELNKLQSQLQEAQNKLNPLKNVRQDFLSRIAAQKLVAEILESLSPAEVEVDRAHEATMLLKSEILTPELLHGAERALQAGRDAIMACMTTVEAKQKNISGIVHDELAKLQERGKRSLDRLTELGESHREAHERVLCESIIKEVGAKFQNVQDEIAKATTAEGPFLAGIEEVPLEESLAAVKACEAATTTASTAVCVAKMFVATKLVQVKRFSPGPSEDGQTRLAEFQNQLGAAGSRLTTLRAKTVDRRRSAILREAETQVVAAEALAKTVADAAAIFVDDSKLMEISQDRLNEAGEATSKAETTASFALAEARKFISAQQVDRKGKDTSEEATTAFAAFQERLDAVEIGIAKYKTLSTNVDERLTSWKQTEALLAHVKVMDDRITEAAELVGKLGVLNLAAEVDVARKDECDKATKAAEVAMTEAEGGLKGLQETLQSQLREQAISETAAEKLEPRVKELDEKLQGAQGLMRARSEKVVVQGMFTEAETHLKEAEEAVKRAVEAEAPFLRSEEDLSMEATSTALADLDAVAKASNEVVSNTRTFLETQKTTAEGFTPSVAEPTAAELEKFQARLDQVAAGLETTKKSISSRKDDMLKREVLSSVEEAEKKVLAATHATAQLTARAFAEWTENARDQAGEEVAPELMRGVCEIAGKAQHEAQDGLNDARTLLMNRQRDVKSGNPESPVLGELKQLLDKFSPLQTELDRQKGVLRDQEHKFIAQRLLQDAIKKVVSLEQKLALTVELADPLLSQQRKEEYSVMIFLAHVVDALRGLMAREGKSSKMVFDDMKSKRGKISEERFVSFVQPLPDITDEKGIVFSEEVLVKSFKHVAGSDSDIGEDRFLELFQSRYLCTSKVSMTDVLVVKGGKTIRRLEPNEVVEALEEPARDEGAGLTRVKARSEKDNTVGYVTLSGNQGTVYIERYSPYIGRYKAIEAGLQELSDEANHVSKYIDQKNDELQSVRSGPLADTREKLEAMRPRVSQVQGSYASMRAHVSESKRQLDGCVDEERRKQQELADTDAAAKMTVEVGNTAASLQARIDKVIPAADAVIQSRASNVEGLAAAFQNAVSGIEDVQMTVDQAKEKLKTDLNSIKKSSKGPLADVRTVLVKLRVKLDNFEAKCKKQLDALRAAHAEIATAAHEMVVGALRAHMQKTGSARDALFKQLSGDAQEVPLKRFTDFLKTLDELNVHGDHLEMGLQRYAAGISKVCFLQMLQDYWKCVREIAMTNTSEVKDSKTLRKIDPDEVVEVLEAGRVNETIGVARVRCRALLDSLEGWVTLRGNQGTVFLECVPKPYSACQEETSITESFDRFSLEVGVMKPGEVVETIQGPKQEGSQEMQRIRGKASKDSKVGWATLKDVGMSASFELARLLVCRSSVAMTTSFDISQGKAIRMLDVGEALEVMEGPTEDEGKQLRRVKARAKRDAKEGWVTMQGNAGTVYIEQSDRHYLCKRGTMLESEMSSGSAVVRKLEEGESFELLEGPQTLEKPGETRVKVRYPREGKEGWLTLSSSNMRPWQPRYKCTAQTVLHEALELTSKVVRTVQPGEFLEALDTPIDASGVLRVRVRTEKDGVVGFLTVRESQGPVLLESIAS</sequence>
<reference evidence="2" key="1">
    <citation type="submission" date="2021-01" db="EMBL/GenBank/DDBJ databases">
        <authorList>
            <person name="Corre E."/>
            <person name="Pelletier E."/>
            <person name="Niang G."/>
            <person name="Scheremetjew M."/>
            <person name="Finn R."/>
            <person name="Kale V."/>
            <person name="Holt S."/>
            <person name="Cochrane G."/>
            <person name="Meng A."/>
            <person name="Brown T."/>
            <person name="Cohen L."/>
        </authorList>
    </citation>
    <scope>NUCLEOTIDE SEQUENCE</scope>
</reference>
<protein>
    <submittedName>
        <fullName evidence="2">Uncharacterized protein</fullName>
    </submittedName>
</protein>
<accession>A0A7S1EXP8</accession>
<dbReference type="EMBL" id="HBFQ01008646">
    <property type="protein sequence ID" value="CAD8831714.1"/>
    <property type="molecule type" value="Transcribed_RNA"/>
</dbReference>
<name>A0A7S1EXP8_NOCSC</name>
<evidence type="ECO:0000256" key="1">
    <source>
        <dbReference type="SAM" id="Coils"/>
    </source>
</evidence>
<feature type="coiled-coil region" evidence="1">
    <location>
        <begin position="117"/>
        <end position="144"/>
    </location>
</feature>
<evidence type="ECO:0000313" key="2">
    <source>
        <dbReference type="EMBL" id="CAD8831714.1"/>
    </source>
</evidence>